<organism evidence="2 3">
    <name type="scientific">Tigheibacillus halophilus</name>
    <dbReference type="NCBI Taxonomy" id="361280"/>
    <lineage>
        <taxon>Bacteria</taxon>
        <taxon>Bacillati</taxon>
        <taxon>Bacillota</taxon>
        <taxon>Bacilli</taxon>
        <taxon>Bacillales</taxon>
        <taxon>Bacillaceae</taxon>
        <taxon>Tigheibacillus</taxon>
    </lineage>
</organism>
<name>A0ABU5CDT1_9BACI</name>
<gene>
    <name evidence="2" type="ORF">RWE15_25375</name>
</gene>
<dbReference type="EMBL" id="JAWDIP010000004">
    <property type="protein sequence ID" value="MDY0397001.1"/>
    <property type="molecule type" value="Genomic_DNA"/>
</dbReference>
<comment type="caution">
    <text evidence="2">The sequence shown here is derived from an EMBL/GenBank/DDBJ whole genome shotgun (WGS) entry which is preliminary data.</text>
</comment>
<dbReference type="Proteomes" id="UP001281447">
    <property type="component" value="Unassembled WGS sequence"/>
</dbReference>
<feature type="region of interest" description="Disordered" evidence="1">
    <location>
        <begin position="1"/>
        <end position="53"/>
    </location>
</feature>
<evidence type="ECO:0000313" key="2">
    <source>
        <dbReference type="EMBL" id="MDY0397001.1"/>
    </source>
</evidence>
<evidence type="ECO:0000256" key="1">
    <source>
        <dbReference type="SAM" id="MobiDB-lite"/>
    </source>
</evidence>
<evidence type="ECO:0000313" key="3">
    <source>
        <dbReference type="Proteomes" id="UP001281447"/>
    </source>
</evidence>
<sequence length="53" mass="6188">MPYNVLMNHQDRKNQQLREAASRPIHYVPNTSRQEEPVKMKPAISQPEKKSDA</sequence>
<keyword evidence="3" id="KW-1185">Reference proteome</keyword>
<accession>A0ABU5CDT1</accession>
<proteinExistence type="predicted"/>
<protein>
    <submittedName>
        <fullName evidence="2">Uncharacterized protein</fullName>
    </submittedName>
</protein>
<reference evidence="2 3" key="1">
    <citation type="submission" date="2023-10" db="EMBL/GenBank/DDBJ databases">
        <title>Virgibacillus halophilus 5B73C genome.</title>
        <authorList>
            <person name="Miliotis G."/>
            <person name="Sengupta P."/>
            <person name="Hameed A."/>
            <person name="Chuvochina M."/>
            <person name="Mcdonagh F."/>
            <person name="Simpson A.C."/>
            <person name="Singh N.K."/>
            <person name="Rekha P.D."/>
            <person name="Raman K."/>
            <person name="Hugenholtz P."/>
            <person name="Venkateswaran K."/>
        </authorList>
    </citation>
    <scope>NUCLEOTIDE SEQUENCE [LARGE SCALE GENOMIC DNA]</scope>
    <source>
        <strain evidence="2 3">5B73C</strain>
    </source>
</reference>